<reference evidence="4" key="1">
    <citation type="journal article" date="2014" name="Science">
        <title>Ancient hybridizations among the ancestral genomes of bread wheat.</title>
        <authorList>
            <consortium name="International Wheat Genome Sequencing Consortium,"/>
            <person name="Marcussen T."/>
            <person name="Sandve S.R."/>
            <person name="Heier L."/>
            <person name="Spannagl M."/>
            <person name="Pfeifer M."/>
            <person name="Jakobsen K.S."/>
            <person name="Wulff B.B."/>
            <person name="Steuernagel B."/>
            <person name="Mayer K.F."/>
            <person name="Olsen O.A."/>
        </authorList>
    </citation>
    <scope>NUCLEOTIDE SEQUENCE [LARGE SCALE GENOMIC DNA]</scope>
    <source>
        <strain evidence="4">cv. AL8/78</strain>
    </source>
</reference>
<evidence type="ECO:0000313" key="3">
    <source>
        <dbReference type="EnsemblPlants" id="AET3Gv20851800.11"/>
    </source>
</evidence>
<sequence>MVRRHVRPRYVRPPIQPMMIIDRGVVLIWVPFCVLGIQGVEIAERFAYHGVSANLISYLTGPLGESTAGAAAAINAWSGVATMLPLLVACVADAWLGRFRTIVLASVLFVVVSPLFPSRKNSLLTKKVLHERTPFCPPSPNQARALPLTEKCVRLTTDSRVAVAEHGHADPVLGAPGVPLGRVHQLHLALGRVLAVAGAGDHLLRLALPGGAGGGRAQALRAGVRGRPVRPAPPRGVRLPELLLQLVVLRHVLRHRRHHHGLQLHPGQHRLGPRLRHPLPRHGPRARHVPARHPPLPLLHLHPVQPLRPPRQGLRRAPQRLQVQPMRQV</sequence>
<feature type="transmembrane region" description="Helical" evidence="2">
    <location>
        <begin position="20"/>
        <end position="40"/>
    </location>
</feature>
<reference evidence="3" key="4">
    <citation type="submission" date="2019-03" db="UniProtKB">
        <authorList>
            <consortium name="EnsemblPlants"/>
        </authorList>
    </citation>
    <scope>IDENTIFICATION</scope>
</reference>
<evidence type="ECO:0000256" key="1">
    <source>
        <dbReference type="SAM" id="MobiDB-lite"/>
    </source>
</evidence>
<dbReference type="Proteomes" id="UP000015105">
    <property type="component" value="Chromosome 3D"/>
</dbReference>
<evidence type="ECO:0000256" key="2">
    <source>
        <dbReference type="SAM" id="Phobius"/>
    </source>
</evidence>
<proteinExistence type="predicted"/>
<accession>A0A453G1H5</accession>
<keyword evidence="2" id="KW-1133">Transmembrane helix</keyword>
<keyword evidence="4" id="KW-1185">Reference proteome</keyword>
<reference evidence="3" key="5">
    <citation type="journal article" date="2021" name="G3 (Bethesda)">
        <title>Aegilops tauschii genome assembly Aet v5.0 features greater sequence contiguity and improved annotation.</title>
        <authorList>
            <person name="Wang L."/>
            <person name="Zhu T."/>
            <person name="Rodriguez J.C."/>
            <person name="Deal K.R."/>
            <person name="Dubcovsky J."/>
            <person name="McGuire P.E."/>
            <person name="Lux T."/>
            <person name="Spannagl M."/>
            <person name="Mayer K.F.X."/>
            <person name="Baldrich P."/>
            <person name="Meyers B.C."/>
            <person name="Huo N."/>
            <person name="Gu Y.Q."/>
            <person name="Zhou H."/>
            <person name="Devos K.M."/>
            <person name="Bennetzen J.L."/>
            <person name="Unver T."/>
            <person name="Budak H."/>
            <person name="Gulick P.J."/>
            <person name="Galiba G."/>
            <person name="Kalapos B."/>
            <person name="Nelson D.R."/>
            <person name="Li P."/>
            <person name="You F.M."/>
            <person name="Luo M.C."/>
            <person name="Dvorak J."/>
        </authorList>
    </citation>
    <scope>NUCLEOTIDE SEQUENCE [LARGE SCALE GENOMIC DNA]</scope>
    <source>
        <strain evidence="3">cv. AL8/78</strain>
    </source>
</reference>
<dbReference type="AlphaFoldDB" id="A0A453G1H5"/>
<dbReference type="PANTHER" id="PTHR11654">
    <property type="entry name" value="OLIGOPEPTIDE TRANSPORTER-RELATED"/>
    <property type="match status" value="1"/>
</dbReference>
<dbReference type="InterPro" id="IPR036259">
    <property type="entry name" value="MFS_trans_sf"/>
</dbReference>
<feature type="compositionally biased region" description="Low complexity" evidence="1">
    <location>
        <begin position="298"/>
        <end position="312"/>
    </location>
</feature>
<feature type="region of interest" description="Disordered" evidence="1">
    <location>
        <begin position="263"/>
        <end position="329"/>
    </location>
</feature>
<organism evidence="3 4">
    <name type="scientific">Aegilops tauschii subsp. strangulata</name>
    <name type="common">Goatgrass</name>
    <dbReference type="NCBI Taxonomy" id="200361"/>
    <lineage>
        <taxon>Eukaryota</taxon>
        <taxon>Viridiplantae</taxon>
        <taxon>Streptophyta</taxon>
        <taxon>Embryophyta</taxon>
        <taxon>Tracheophyta</taxon>
        <taxon>Spermatophyta</taxon>
        <taxon>Magnoliopsida</taxon>
        <taxon>Liliopsida</taxon>
        <taxon>Poales</taxon>
        <taxon>Poaceae</taxon>
        <taxon>BOP clade</taxon>
        <taxon>Pooideae</taxon>
        <taxon>Triticodae</taxon>
        <taxon>Triticeae</taxon>
        <taxon>Triticinae</taxon>
        <taxon>Aegilops</taxon>
    </lineage>
</organism>
<keyword evidence="2" id="KW-0472">Membrane</keyword>
<evidence type="ECO:0000313" key="4">
    <source>
        <dbReference type="Proteomes" id="UP000015105"/>
    </source>
</evidence>
<name>A0A453G1H5_AEGTS</name>
<feature type="transmembrane region" description="Helical" evidence="2">
    <location>
        <begin position="101"/>
        <end position="117"/>
    </location>
</feature>
<dbReference type="Gramene" id="AET3Gv20851800.11">
    <property type="protein sequence ID" value="AET3Gv20851800.11"/>
    <property type="gene ID" value="AET3Gv20851800"/>
</dbReference>
<protein>
    <submittedName>
        <fullName evidence="3">Uncharacterized protein</fullName>
    </submittedName>
</protein>
<feature type="compositionally biased region" description="Basic residues" evidence="1">
    <location>
        <begin position="263"/>
        <end position="291"/>
    </location>
</feature>
<keyword evidence="2" id="KW-0812">Transmembrane</keyword>
<feature type="transmembrane region" description="Helical" evidence="2">
    <location>
        <begin position="76"/>
        <end position="95"/>
    </location>
</feature>
<dbReference type="EnsemblPlants" id="AET3Gv20851800.11">
    <property type="protein sequence ID" value="AET3Gv20851800.11"/>
    <property type="gene ID" value="AET3Gv20851800"/>
</dbReference>
<reference evidence="4" key="2">
    <citation type="journal article" date="2017" name="Nat. Plants">
        <title>The Aegilops tauschii genome reveals multiple impacts of transposons.</title>
        <authorList>
            <person name="Zhao G."/>
            <person name="Zou C."/>
            <person name="Li K."/>
            <person name="Wang K."/>
            <person name="Li T."/>
            <person name="Gao L."/>
            <person name="Zhang X."/>
            <person name="Wang H."/>
            <person name="Yang Z."/>
            <person name="Liu X."/>
            <person name="Jiang W."/>
            <person name="Mao L."/>
            <person name="Kong X."/>
            <person name="Jiao Y."/>
            <person name="Jia J."/>
        </authorList>
    </citation>
    <scope>NUCLEOTIDE SEQUENCE [LARGE SCALE GENOMIC DNA]</scope>
    <source>
        <strain evidence="4">cv. AL8/78</strain>
    </source>
</reference>
<reference evidence="3" key="3">
    <citation type="journal article" date="2017" name="Nature">
        <title>Genome sequence of the progenitor of the wheat D genome Aegilops tauschii.</title>
        <authorList>
            <person name="Luo M.C."/>
            <person name="Gu Y.Q."/>
            <person name="Puiu D."/>
            <person name="Wang H."/>
            <person name="Twardziok S.O."/>
            <person name="Deal K.R."/>
            <person name="Huo N."/>
            <person name="Zhu T."/>
            <person name="Wang L."/>
            <person name="Wang Y."/>
            <person name="McGuire P.E."/>
            <person name="Liu S."/>
            <person name="Long H."/>
            <person name="Ramasamy R.K."/>
            <person name="Rodriguez J.C."/>
            <person name="Van S.L."/>
            <person name="Yuan L."/>
            <person name="Wang Z."/>
            <person name="Xia Z."/>
            <person name="Xiao L."/>
            <person name="Anderson O.D."/>
            <person name="Ouyang S."/>
            <person name="Liang Y."/>
            <person name="Zimin A.V."/>
            <person name="Pertea G."/>
            <person name="Qi P."/>
            <person name="Bennetzen J.L."/>
            <person name="Dai X."/>
            <person name="Dawson M.W."/>
            <person name="Muller H.G."/>
            <person name="Kugler K."/>
            <person name="Rivarola-Duarte L."/>
            <person name="Spannagl M."/>
            <person name="Mayer K.F.X."/>
            <person name="Lu F.H."/>
            <person name="Bevan M.W."/>
            <person name="Leroy P."/>
            <person name="Li P."/>
            <person name="You F.M."/>
            <person name="Sun Q."/>
            <person name="Liu Z."/>
            <person name="Lyons E."/>
            <person name="Wicker T."/>
            <person name="Salzberg S.L."/>
            <person name="Devos K.M."/>
            <person name="Dvorak J."/>
        </authorList>
    </citation>
    <scope>NUCLEOTIDE SEQUENCE [LARGE SCALE GENOMIC DNA]</scope>
    <source>
        <strain evidence="3">cv. AL8/78</strain>
    </source>
</reference>
<dbReference type="Gene3D" id="1.20.1250.20">
    <property type="entry name" value="MFS general substrate transporter like domains"/>
    <property type="match status" value="1"/>
</dbReference>